<dbReference type="AlphaFoldDB" id="A0A426TQK9"/>
<name>A0A426TQK9_9CHLR</name>
<dbReference type="PANTHER" id="PTHR12213">
    <property type="entry name" value="CORRINOID ADENOSYLTRANSFERASE"/>
    <property type="match status" value="1"/>
</dbReference>
<keyword evidence="8 16" id="KW-0808">Transferase</keyword>
<comment type="subcellular location">
    <subcellularLocation>
        <location evidence="1">Cytoplasm</location>
    </subcellularLocation>
</comment>
<proteinExistence type="inferred from homology"/>
<evidence type="ECO:0000256" key="1">
    <source>
        <dbReference type="ARBA" id="ARBA00004496"/>
    </source>
</evidence>
<keyword evidence="7 16" id="KW-0169">Cobalamin biosynthesis</keyword>
<evidence type="ECO:0000313" key="18">
    <source>
        <dbReference type="EMBL" id="RRR65554.1"/>
    </source>
</evidence>
<comment type="caution">
    <text evidence="18">The sequence shown here is derived from an EMBL/GenBank/DDBJ whole genome shotgun (WGS) entry which is preliminary data.</text>
</comment>
<evidence type="ECO:0000256" key="8">
    <source>
        <dbReference type="ARBA" id="ARBA00022679"/>
    </source>
</evidence>
<evidence type="ECO:0000256" key="15">
    <source>
        <dbReference type="ARBA" id="ARBA00048692"/>
    </source>
</evidence>
<dbReference type="NCBIfam" id="TIGR00636">
    <property type="entry name" value="PduO_Nterm"/>
    <property type="match status" value="1"/>
</dbReference>
<keyword evidence="9 16" id="KW-0547">Nucleotide-binding</keyword>
<dbReference type="Proteomes" id="UP000280307">
    <property type="component" value="Unassembled WGS sequence"/>
</dbReference>
<evidence type="ECO:0000259" key="17">
    <source>
        <dbReference type="Pfam" id="PF01923"/>
    </source>
</evidence>
<keyword evidence="6" id="KW-0963">Cytoplasm</keyword>
<comment type="catalytic activity">
    <reaction evidence="15 16">
        <text>2 cob(II)alamin + reduced [electron-transfer flavoprotein] + 2 ATP = 2 adenosylcob(III)alamin + 2 triphosphate + oxidized [electron-transfer flavoprotein] + 3 H(+)</text>
        <dbReference type="Rhea" id="RHEA:28671"/>
        <dbReference type="Rhea" id="RHEA-COMP:10685"/>
        <dbReference type="Rhea" id="RHEA-COMP:10686"/>
        <dbReference type="ChEBI" id="CHEBI:15378"/>
        <dbReference type="ChEBI" id="CHEBI:16304"/>
        <dbReference type="ChEBI" id="CHEBI:18036"/>
        <dbReference type="ChEBI" id="CHEBI:18408"/>
        <dbReference type="ChEBI" id="CHEBI:30616"/>
        <dbReference type="ChEBI" id="CHEBI:57692"/>
        <dbReference type="ChEBI" id="CHEBI:58307"/>
        <dbReference type="EC" id="2.5.1.17"/>
    </reaction>
</comment>
<dbReference type="InterPro" id="IPR016030">
    <property type="entry name" value="CblAdoTrfase-like"/>
</dbReference>
<dbReference type="GO" id="GO:0005524">
    <property type="term" value="F:ATP binding"/>
    <property type="evidence" value="ECO:0007669"/>
    <property type="project" value="UniProtKB-UniRule"/>
</dbReference>
<evidence type="ECO:0000313" key="19">
    <source>
        <dbReference type="Proteomes" id="UP000280307"/>
    </source>
</evidence>
<evidence type="ECO:0000256" key="12">
    <source>
        <dbReference type="ARBA" id="ARBA00033334"/>
    </source>
</evidence>
<evidence type="ECO:0000256" key="2">
    <source>
        <dbReference type="ARBA" id="ARBA00005121"/>
    </source>
</evidence>
<evidence type="ECO:0000256" key="16">
    <source>
        <dbReference type="RuleBase" id="RU366026"/>
    </source>
</evidence>
<dbReference type="Pfam" id="PF01923">
    <property type="entry name" value="Cob_adeno_trans"/>
    <property type="match status" value="1"/>
</dbReference>
<dbReference type="SUPFAM" id="SSF89028">
    <property type="entry name" value="Cobalamin adenosyltransferase-like"/>
    <property type="match status" value="1"/>
</dbReference>
<evidence type="ECO:0000256" key="7">
    <source>
        <dbReference type="ARBA" id="ARBA00022573"/>
    </source>
</evidence>
<comment type="pathway">
    <text evidence="2 16">Cofactor biosynthesis; adenosylcobalamin biosynthesis; adenosylcobalamin from cob(II)yrinate a,c-diamide: step 2/7.</text>
</comment>
<dbReference type="GO" id="GO:0005737">
    <property type="term" value="C:cytoplasm"/>
    <property type="evidence" value="ECO:0007669"/>
    <property type="project" value="UniProtKB-SubCell"/>
</dbReference>
<comment type="catalytic activity">
    <reaction evidence="14 16">
        <text>2 cob(II)yrinate a,c diamide + reduced [electron-transfer flavoprotein] + 2 ATP = 2 adenosylcob(III)yrinate a,c-diamide + 2 triphosphate + oxidized [electron-transfer flavoprotein] + 3 H(+)</text>
        <dbReference type="Rhea" id="RHEA:11528"/>
        <dbReference type="Rhea" id="RHEA-COMP:10685"/>
        <dbReference type="Rhea" id="RHEA-COMP:10686"/>
        <dbReference type="ChEBI" id="CHEBI:15378"/>
        <dbReference type="ChEBI" id="CHEBI:18036"/>
        <dbReference type="ChEBI" id="CHEBI:30616"/>
        <dbReference type="ChEBI" id="CHEBI:57692"/>
        <dbReference type="ChEBI" id="CHEBI:58307"/>
        <dbReference type="ChEBI" id="CHEBI:58503"/>
        <dbReference type="ChEBI" id="CHEBI:58537"/>
        <dbReference type="EC" id="2.5.1.17"/>
    </reaction>
</comment>
<evidence type="ECO:0000256" key="9">
    <source>
        <dbReference type="ARBA" id="ARBA00022741"/>
    </source>
</evidence>
<dbReference type="InterPro" id="IPR036451">
    <property type="entry name" value="CblAdoTrfase-like_sf"/>
</dbReference>
<evidence type="ECO:0000256" key="11">
    <source>
        <dbReference type="ARBA" id="ARBA00031529"/>
    </source>
</evidence>
<dbReference type="FunFam" id="1.20.1200.10:FF:000003">
    <property type="entry name" value="ATP:cob(I)alamin adenosyltransferase"/>
    <property type="match status" value="1"/>
</dbReference>
<dbReference type="EC" id="2.5.1.17" evidence="4 16"/>
<dbReference type="UniPathway" id="UPA00148">
    <property type="reaction ID" value="UER00233"/>
</dbReference>
<dbReference type="PANTHER" id="PTHR12213:SF0">
    <property type="entry name" value="CORRINOID ADENOSYLTRANSFERASE MMAB"/>
    <property type="match status" value="1"/>
</dbReference>
<dbReference type="Gene3D" id="1.20.1200.10">
    <property type="entry name" value="Cobalamin adenosyltransferase-like"/>
    <property type="match status" value="1"/>
</dbReference>
<evidence type="ECO:0000256" key="4">
    <source>
        <dbReference type="ARBA" id="ARBA00012454"/>
    </source>
</evidence>
<reference evidence="18 19" key="1">
    <citation type="submission" date="2018-12" db="EMBL/GenBank/DDBJ databases">
        <title>Genome Sequence of Candidatus Viridilinea halotolerans isolated from saline sulfide-rich spring.</title>
        <authorList>
            <person name="Grouzdev D.S."/>
            <person name="Burganskaya E.I."/>
            <person name="Krutkina M.S."/>
            <person name="Sukhacheva M.V."/>
            <person name="Gorlenko V.M."/>
        </authorList>
    </citation>
    <scope>NUCLEOTIDE SEQUENCE [LARGE SCALE GENOMIC DNA]</scope>
    <source>
        <strain evidence="18">Chok-6</strain>
    </source>
</reference>
<evidence type="ECO:0000256" key="6">
    <source>
        <dbReference type="ARBA" id="ARBA00022490"/>
    </source>
</evidence>
<protein>
    <recommendedName>
        <fullName evidence="5 16">Corrinoid adenosyltransferase</fullName>
        <ecNumber evidence="4 16">2.5.1.17</ecNumber>
    </recommendedName>
    <alternativeName>
        <fullName evidence="11 16">Cob(II)alamin adenosyltransferase</fullName>
    </alternativeName>
    <alternativeName>
        <fullName evidence="13 16">Cob(II)yrinic acid a,c-diamide adenosyltransferase</fullName>
    </alternativeName>
    <alternativeName>
        <fullName evidence="12 16">Cobinamide/cobalamin adenosyltransferase</fullName>
    </alternativeName>
</protein>
<accession>A0A426TQK9</accession>
<organism evidence="18 19">
    <name type="scientific">Candidatus Viridilinea halotolerans</name>
    <dbReference type="NCBI Taxonomy" id="2491704"/>
    <lineage>
        <taxon>Bacteria</taxon>
        <taxon>Bacillati</taxon>
        <taxon>Chloroflexota</taxon>
        <taxon>Chloroflexia</taxon>
        <taxon>Chloroflexales</taxon>
        <taxon>Chloroflexineae</taxon>
        <taxon>Oscillochloridaceae</taxon>
        <taxon>Candidatus Viridilinea</taxon>
    </lineage>
</organism>
<dbReference type="EMBL" id="RSAS01000939">
    <property type="protein sequence ID" value="RRR65554.1"/>
    <property type="molecule type" value="Genomic_DNA"/>
</dbReference>
<evidence type="ECO:0000256" key="5">
    <source>
        <dbReference type="ARBA" id="ARBA00020963"/>
    </source>
</evidence>
<dbReference type="GO" id="GO:0009236">
    <property type="term" value="P:cobalamin biosynthetic process"/>
    <property type="evidence" value="ECO:0007669"/>
    <property type="project" value="UniProtKB-UniRule"/>
</dbReference>
<keyword evidence="10 16" id="KW-0067">ATP-binding</keyword>
<comment type="similarity">
    <text evidence="3 16">Belongs to the Cob(I)alamin adenosyltransferase family.</text>
</comment>
<evidence type="ECO:0000256" key="13">
    <source>
        <dbReference type="ARBA" id="ARBA00033354"/>
    </source>
</evidence>
<evidence type="ECO:0000256" key="3">
    <source>
        <dbReference type="ARBA" id="ARBA00007487"/>
    </source>
</evidence>
<gene>
    <name evidence="18" type="ORF">EI684_22800</name>
</gene>
<sequence>MKIYTRTGDEGQTGLFGGQRVAKDALRVHAYGTTDECNAAVGLARAAGIEAELDALLAQVQNQLFVVGADLATPGESSHIPRVGAEEIQFLEGAIDALEASLEPLRQFILPGGCLAAAHLHMARTVCRRAERWAVSLAQEEPLSAEVLSYLNRLSDFLFVAARAANARAATPDAPWVSPRLAG</sequence>
<dbReference type="GO" id="GO:0008817">
    <property type="term" value="F:corrinoid adenosyltransferase activity"/>
    <property type="evidence" value="ECO:0007669"/>
    <property type="project" value="UniProtKB-UniRule"/>
</dbReference>
<dbReference type="InterPro" id="IPR029499">
    <property type="entry name" value="PduO-typ"/>
</dbReference>
<feature type="domain" description="Cobalamin adenosyltransferase-like" evidence="17">
    <location>
        <begin position="3"/>
        <end position="164"/>
    </location>
</feature>
<evidence type="ECO:0000256" key="14">
    <source>
        <dbReference type="ARBA" id="ARBA00048555"/>
    </source>
</evidence>
<evidence type="ECO:0000256" key="10">
    <source>
        <dbReference type="ARBA" id="ARBA00022840"/>
    </source>
</evidence>